<evidence type="ECO:0000256" key="1">
    <source>
        <dbReference type="SAM" id="MobiDB-lite"/>
    </source>
</evidence>
<proteinExistence type="predicted"/>
<dbReference type="InterPro" id="IPR025855">
    <property type="entry name" value="Replic_Relax"/>
</dbReference>
<comment type="caution">
    <text evidence="2">The sequence shown here is derived from an EMBL/GenBank/DDBJ whole genome shotgun (WGS) entry which is preliminary data.</text>
</comment>
<feature type="region of interest" description="Disordered" evidence="1">
    <location>
        <begin position="1"/>
        <end position="25"/>
    </location>
</feature>
<dbReference type="Proteomes" id="UP001596337">
    <property type="component" value="Unassembled WGS sequence"/>
</dbReference>
<gene>
    <name evidence="2" type="ORF">ACFQGD_27810</name>
</gene>
<evidence type="ECO:0000313" key="3">
    <source>
        <dbReference type="Proteomes" id="UP001596337"/>
    </source>
</evidence>
<protein>
    <submittedName>
        <fullName evidence="2">Replication-relaxation family protein</fullName>
    </submittedName>
</protein>
<feature type="region of interest" description="Disordered" evidence="1">
    <location>
        <begin position="326"/>
        <end position="347"/>
    </location>
</feature>
<dbReference type="Pfam" id="PF13814">
    <property type="entry name" value="Replic_Relax"/>
    <property type="match status" value="1"/>
</dbReference>
<evidence type="ECO:0000313" key="2">
    <source>
        <dbReference type="EMBL" id="MFC6870938.1"/>
    </source>
</evidence>
<feature type="compositionally biased region" description="Pro residues" evidence="1">
    <location>
        <begin position="326"/>
        <end position="339"/>
    </location>
</feature>
<keyword evidence="3" id="KW-1185">Reference proteome</keyword>
<dbReference type="EMBL" id="JBHSXX010000001">
    <property type="protein sequence ID" value="MFC6870938.1"/>
    <property type="molecule type" value="Genomic_DNA"/>
</dbReference>
<dbReference type="RefSeq" id="WP_345401539.1">
    <property type="nucleotide sequence ID" value="NZ_BAABLA010000106.1"/>
</dbReference>
<name>A0ABW2C7C9_9PSEU</name>
<sequence>MITNPTPQRALRSPRHPRPADRAAAGAEHHAALARRLTARDMWLIRMLHEHRVLTSIQIAELAFPRLWAANKRLLRLYQWRVVDRFQPHALAGTGTAPMHYVLDVAGAHVLAHEGGISVAELGYRRDRAVGIAYSLTLAHAVTVNGFFTALAAASRQPEPAGTLTAWWSERRCARYYGGIARPDAYGRWRTSAGGELEFFLELDWGTEPPGDMTGKLTSYHRLAETTAITTPVLFVFPHRARETAARATLQRAHRTLATPAAVPVATASFDIDPPEYHYDPDAARWLTLHGSGRCGFTDLARTWPRHSRHSLAAVSSTAAAATPGPVPACPLPLPPPGSAQPWRDTL</sequence>
<accession>A0ABW2C7C9</accession>
<reference evidence="3" key="1">
    <citation type="journal article" date="2019" name="Int. J. Syst. Evol. Microbiol.">
        <title>The Global Catalogue of Microorganisms (GCM) 10K type strain sequencing project: providing services to taxonomists for standard genome sequencing and annotation.</title>
        <authorList>
            <consortium name="The Broad Institute Genomics Platform"/>
            <consortium name="The Broad Institute Genome Sequencing Center for Infectious Disease"/>
            <person name="Wu L."/>
            <person name="Ma J."/>
        </authorList>
    </citation>
    <scope>NUCLEOTIDE SEQUENCE [LARGE SCALE GENOMIC DNA]</scope>
    <source>
        <strain evidence="3">KCTC 32255</strain>
    </source>
</reference>
<organism evidence="2 3">
    <name type="scientific">Haloechinothrix salitolerans</name>
    <dbReference type="NCBI Taxonomy" id="926830"/>
    <lineage>
        <taxon>Bacteria</taxon>
        <taxon>Bacillati</taxon>
        <taxon>Actinomycetota</taxon>
        <taxon>Actinomycetes</taxon>
        <taxon>Pseudonocardiales</taxon>
        <taxon>Pseudonocardiaceae</taxon>
        <taxon>Haloechinothrix</taxon>
    </lineage>
</organism>